<protein>
    <submittedName>
        <fullName evidence="8">Porin</fullName>
    </submittedName>
</protein>
<sequence length="208" mass="22259">MKKLLLATAATLIAGSAYAADIPTNQQPEPAYQAPAPAVTWTGLYAGVNLGYGFSGDFDPPGWRLNNASGWTGGVQAGYNMQYDPIVVGIEGSINYADITDKWMGGKGTLGFNGSITPRVGYAMGDFLPYVKAGIAGGDVEVKYVRSDTNFLVGWTAGFGLEYRVTPEISVRAEYNYTSYARGDFDVDALPRASYSGSDIKLGVNYHF</sequence>
<keyword evidence="3" id="KW-0472">Membrane</keyword>
<evidence type="ECO:0000256" key="6">
    <source>
        <dbReference type="SAM" id="SignalP"/>
    </source>
</evidence>
<evidence type="ECO:0000256" key="3">
    <source>
        <dbReference type="ARBA" id="ARBA00023136"/>
    </source>
</evidence>
<proteinExistence type="inferred from homology"/>
<dbReference type="Pfam" id="PF13505">
    <property type="entry name" value="OMP_b-brl"/>
    <property type="match status" value="1"/>
</dbReference>
<dbReference type="InterPro" id="IPR051692">
    <property type="entry name" value="OMP-like"/>
</dbReference>
<dbReference type="PANTHER" id="PTHR34001">
    <property type="entry name" value="BLL7405 PROTEIN"/>
    <property type="match status" value="1"/>
</dbReference>
<name>A0ABQ6CYV4_9HYPH</name>
<keyword evidence="4" id="KW-0998">Cell outer membrane</keyword>
<accession>A0ABQ6CYV4</accession>
<evidence type="ECO:0000256" key="1">
    <source>
        <dbReference type="ARBA" id="ARBA00004442"/>
    </source>
</evidence>
<dbReference type="Gene3D" id="2.40.160.20">
    <property type="match status" value="1"/>
</dbReference>
<evidence type="ECO:0000313" key="9">
    <source>
        <dbReference type="Proteomes" id="UP001156882"/>
    </source>
</evidence>
<evidence type="ECO:0000256" key="5">
    <source>
        <dbReference type="ARBA" id="ARBA00038306"/>
    </source>
</evidence>
<dbReference type="PANTHER" id="PTHR34001:SF3">
    <property type="entry name" value="BLL7405 PROTEIN"/>
    <property type="match status" value="1"/>
</dbReference>
<dbReference type="Proteomes" id="UP001156882">
    <property type="component" value="Unassembled WGS sequence"/>
</dbReference>
<dbReference type="RefSeq" id="WP_284316405.1">
    <property type="nucleotide sequence ID" value="NZ_BSPC01000075.1"/>
</dbReference>
<evidence type="ECO:0000256" key="4">
    <source>
        <dbReference type="ARBA" id="ARBA00023237"/>
    </source>
</evidence>
<comment type="similarity">
    <text evidence="5">Belongs to the Omp25/RopB family.</text>
</comment>
<gene>
    <name evidence="8" type="ORF">GCM10007874_64930</name>
</gene>
<organism evidence="8 9">
    <name type="scientific">Labrys miyagiensis</name>
    <dbReference type="NCBI Taxonomy" id="346912"/>
    <lineage>
        <taxon>Bacteria</taxon>
        <taxon>Pseudomonadati</taxon>
        <taxon>Pseudomonadota</taxon>
        <taxon>Alphaproteobacteria</taxon>
        <taxon>Hyphomicrobiales</taxon>
        <taxon>Xanthobacteraceae</taxon>
        <taxon>Labrys</taxon>
    </lineage>
</organism>
<comment type="caution">
    <text evidence="8">The sequence shown here is derived from an EMBL/GenBank/DDBJ whole genome shotgun (WGS) entry which is preliminary data.</text>
</comment>
<feature type="domain" description="Outer membrane protein beta-barrel" evidence="7">
    <location>
        <begin position="21"/>
        <end position="208"/>
    </location>
</feature>
<keyword evidence="2 6" id="KW-0732">Signal</keyword>
<evidence type="ECO:0000256" key="2">
    <source>
        <dbReference type="ARBA" id="ARBA00022729"/>
    </source>
</evidence>
<dbReference type="EMBL" id="BSPC01000075">
    <property type="protein sequence ID" value="GLS23472.1"/>
    <property type="molecule type" value="Genomic_DNA"/>
</dbReference>
<reference evidence="9" key="1">
    <citation type="journal article" date="2019" name="Int. J. Syst. Evol. Microbiol.">
        <title>The Global Catalogue of Microorganisms (GCM) 10K type strain sequencing project: providing services to taxonomists for standard genome sequencing and annotation.</title>
        <authorList>
            <consortium name="The Broad Institute Genomics Platform"/>
            <consortium name="The Broad Institute Genome Sequencing Center for Infectious Disease"/>
            <person name="Wu L."/>
            <person name="Ma J."/>
        </authorList>
    </citation>
    <scope>NUCLEOTIDE SEQUENCE [LARGE SCALE GENOMIC DNA]</scope>
    <source>
        <strain evidence="9">NBRC 101365</strain>
    </source>
</reference>
<feature type="signal peptide" evidence="6">
    <location>
        <begin position="1"/>
        <end position="19"/>
    </location>
</feature>
<evidence type="ECO:0000259" key="7">
    <source>
        <dbReference type="Pfam" id="PF13505"/>
    </source>
</evidence>
<feature type="chain" id="PRO_5045520086" evidence="6">
    <location>
        <begin position="20"/>
        <end position="208"/>
    </location>
</feature>
<keyword evidence="9" id="KW-1185">Reference proteome</keyword>
<dbReference type="SUPFAM" id="SSF56925">
    <property type="entry name" value="OMPA-like"/>
    <property type="match status" value="1"/>
</dbReference>
<dbReference type="InterPro" id="IPR011250">
    <property type="entry name" value="OMP/PagP_B-barrel"/>
</dbReference>
<evidence type="ECO:0000313" key="8">
    <source>
        <dbReference type="EMBL" id="GLS23472.1"/>
    </source>
</evidence>
<dbReference type="InterPro" id="IPR027385">
    <property type="entry name" value="Beta-barrel_OMP"/>
</dbReference>
<comment type="subcellular location">
    <subcellularLocation>
        <location evidence="1">Cell outer membrane</location>
    </subcellularLocation>
</comment>